<dbReference type="Gene3D" id="3.20.20.140">
    <property type="entry name" value="Metal-dependent hydrolases"/>
    <property type="match status" value="1"/>
</dbReference>
<comment type="caution">
    <text evidence="4">The sequence shown here is derived from an EMBL/GenBank/DDBJ whole genome shotgun (WGS) entry which is preliminary data.</text>
</comment>
<comment type="similarity">
    <text evidence="1">Belongs to the V-ATPase E subunit family.</text>
</comment>
<dbReference type="Pfam" id="PF01991">
    <property type="entry name" value="vATP-synt_E"/>
    <property type="match status" value="1"/>
</dbReference>
<proteinExistence type="inferred from homology"/>
<keyword evidence="3" id="KW-0406">Ion transport</keyword>
<evidence type="ECO:0000313" key="4">
    <source>
        <dbReference type="EMBL" id="MEQ2194751.1"/>
    </source>
</evidence>
<evidence type="ECO:0000256" key="3">
    <source>
        <dbReference type="ARBA" id="ARBA00023065"/>
    </source>
</evidence>
<evidence type="ECO:0000256" key="2">
    <source>
        <dbReference type="ARBA" id="ARBA00022448"/>
    </source>
</evidence>
<keyword evidence="2" id="KW-0813">Transport</keyword>
<name>A0ABV0QH64_9TELE</name>
<dbReference type="EMBL" id="JAHRIN010009642">
    <property type="protein sequence ID" value="MEQ2194751.1"/>
    <property type="molecule type" value="Genomic_DNA"/>
</dbReference>
<protein>
    <submittedName>
        <fullName evidence="4">Uncharacterized protein</fullName>
    </submittedName>
</protein>
<gene>
    <name evidence="4" type="ORF">XENOCAPTIV_002386</name>
</gene>
<evidence type="ECO:0000313" key="5">
    <source>
        <dbReference type="Proteomes" id="UP001434883"/>
    </source>
</evidence>
<reference evidence="4 5" key="1">
    <citation type="submission" date="2021-06" db="EMBL/GenBank/DDBJ databases">
        <authorList>
            <person name="Palmer J.M."/>
        </authorList>
    </citation>
    <scope>NUCLEOTIDE SEQUENCE [LARGE SCALE GENOMIC DNA]</scope>
    <source>
        <strain evidence="4 5">XC_2019</strain>
        <tissue evidence="4">Muscle</tissue>
    </source>
</reference>
<dbReference type="Proteomes" id="UP001434883">
    <property type="component" value="Unassembled WGS sequence"/>
</dbReference>
<evidence type="ECO:0000256" key="1">
    <source>
        <dbReference type="ARBA" id="ARBA00005901"/>
    </source>
</evidence>
<accession>A0ABV0QH64</accession>
<sequence>MLNEARQRLANIAKDPARVSISCWSPKSPSAAVNRTFSWCRSGGIEIYNGDGKIKVSNTLESRLDLMAQQLYVLPTGAALHVHSSSLVGAEWLVKNITYRPHCYICFTWDNSVRFLFSNRQPFPRWDCFYWQLLESLRARIEDNAGFDNRLVEIKS</sequence>
<organism evidence="4 5">
    <name type="scientific">Xenoophorus captivus</name>
    <dbReference type="NCBI Taxonomy" id="1517983"/>
    <lineage>
        <taxon>Eukaryota</taxon>
        <taxon>Metazoa</taxon>
        <taxon>Chordata</taxon>
        <taxon>Craniata</taxon>
        <taxon>Vertebrata</taxon>
        <taxon>Euteleostomi</taxon>
        <taxon>Actinopterygii</taxon>
        <taxon>Neopterygii</taxon>
        <taxon>Teleostei</taxon>
        <taxon>Neoteleostei</taxon>
        <taxon>Acanthomorphata</taxon>
        <taxon>Ovalentaria</taxon>
        <taxon>Atherinomorphae</taxon>
        <taxon>Cyprinodontiformes</taxon>
        <taxon>Goodeidae</taxon>
        <taxon>Xenoophorus</taxon>
    </lineage>
</organism>
<dbReference type="SUPFAM" id="SSF160527">
    <property type="entry name" value="V-type ATPase subunit E-like"/>
    <property type="match status" value="1"/>
</dbReference>
<dbReference type="InterPro" id="IPR002842">
    <property type="entry name" value="ATPase_V1_Esu"/>
</dbReference>
<keyword evidence="5" id="KW-1185">Reference proteome</keyword>